<feature type="region of interest" description="Disordered" evidence="1">
    <location>
        <begin position="138"/>
        <end position="157"/>
    </location>
</feature>
<evidence type="ECO:0000313" key="2">
    <source>
        <dbReference type="EMBL" id="KAF1976942.1"/>
    </source>
</evidence>
<evidence type="ECO:0000313" key="3">
    <source>
        <dbReference type="Proteomes" id="UP000800036"/>
    </source>
</evidence>
<sequence length="157" mass="17010">MTRVEKQRKLMVGIRTARGSDIVEQAIAACNKPCPSPDGERHKYVTLSFPIAQGLTELDRQRARFDRLDSLPAAFGVVGSPDDVPQPGRLVVLVVRIGGRWAAGSLHGRESLVKQTQILGVVVIIGVSGLRNMDQLAKQGMSDRRRGEGTTGTHSDV</sequence>
<organism evidence="2 3">
    <name type="scientific">Bimuria novae-zelandiae CBS 107.79</name>
    <dbReference type="NCBI Taxonomy" id="1447943"/>
    <lineage>
        <taxon>Eukaryota</taxon>
        <taxon>Fungi</taxon>
        <taxon>Dikarya</taxon>
        <taxon>Ascomycota</taxon>
        <taxon>Pezizomycotina</taxon>
        <taxon>Dothideomycetes</taxon>
        <taxon>Pleosporomycetidae</taxon>
        <taxon>Pleosporales</taxon>
        <taxon>Massarineae</taxon>
        <taxon>Didymosphaeriaceae</taxon>
        <taxon>Bimuria</taxon>
    </lineage>
</organism>
<gene>
    <name evidence="2" type="ORF">BU23DRAFT_15790</name>
</gene>
<dbReference type="Proteomes" id="UP000800036">
    <property type="component" value="Unassembled WGS sequence"/>
</dbReference>
<dbReference type="EMBL" id="ML976665">
    <property type="protein sequence ID" value="KAF1976942.1"/>
    <property type="molecule type" value="Genomic_DNA"/>
</dbReference>
<proteinExistence type="predicted"/>
<evidence type="ECO:0000256" key="1">
    <source>
        <dbReference type="SAM" id="MobiDB-lite"/>
    </source>
</evidence>
<keyword evidence="3" id="KW-1185">Reference proteome</keyword>
<reference evidence="2" key="1">
    <citation type="journal article" date="2020" name="Stud. Mycol.">
        <title>101 Dothideomycetes genomes: a test case for predicting lifestyles and emergence of pathogens.</title>
        <authorList>
            <person name="Haridas S."/>
            <person name="Albert R."/>
            <person name="Binder M."/>
            <person name="Bloem J."/>
            <person name="Labutti K."/>
            <person name="Salamov A."/>
            <person name="Andreopoulos B."/>
            <person name="Baker S."/>
            <person name="Barry K."/>
            <person name="Bills G."/>
            <person name="Bluhm B."/>
            <person name="Cannon C."/>
            <person name="Castanera R."/>
            <person name="Culley D."/>
            <person name="Daum C."/>
            <person name="Ezra D."/>
            <person name="Gonzalez J."/>
            <person name="Henrissat B."/>
            <person name="Kuo A."/>
            <person name="Liang C."/>
            <person name="Lipzen A."/>
            <person name="Lutzoni F."/>
            <person name="Magnuson J."/>
            <person name="Mondo S."/>
            <person name="Nolan M."/>
            <person name="Ohm R."/>
            <person name="Pangilinan J."/>
            <person name="Park H.-J."/>
            <person name="Ramirez L."/>
            <person name="Alfaro M."/>
            <person name="Sun H."/>
            <person name="Tritt A."/>
            <person name="Yoshinaga Y."/>
            <person name="Zwiers L.-H."/>
            <person name="Turgeon B."/>
            <person name="Goodwin S."/>
            <person name="Spatafora J."/>
            <person name="Crous P."/>
            <person name="Grigoriev I."/>
        </authorList>
    </citation>
    <scope>NUCLEOTIDE SEQUENCE</scope>
    <source>
        <strain evidence="2">CBS 107.79</strain>
    </source>
</reference>
<dbReference type="AlphaFoldDB" id="A0A6A5VMK1"/>
<accession>A0A6A5VMK1</accession>
<name>A0A6A5VMK1_9PLEO</name>
<protein>
    <submittedName>
        <fullName evidence="2">Uncharacterized protein</fullName>
    </submittedName>
</protein>